<dbReference type="AlphaFoldDB" id="A0A7S1F4F2"/>
<dbReference type="GO" id="GO:0005929">
    <property type="term" value="C:cilium"/>
    <property type="evidence" value="ECO:0007669"/>
    <property type="project" value="UniProtKB-ARBA"/>
</dbReference>
<dbReference type="GO" id="GO:0060294">
    <property type="term" value="P:cilium movement involved in cell motility"/>
    <property type="evidence" value="ECO:0007669"/>
    <property type="project" value="InterPro"/>
</dbReference>
<keyword evidence="7" id="KW-0206">Cytoskeleton</keyword>
<comment type="subcellular location">
    <subcellularLocation>
        <location evidence="1">Cytoplasm</location>
        <location evidence="1">Cytoskeleton</location>
        <location evidence="1">Flagellum axoneme</location>
    </subcellularLocation>
</comment>
<feature type="region of interest" description="Disordered" evidence="10">
    <location>
        <begin position="1"/>
        <end position="30"/>
    </location>
</feature>
<evidence type="ECO:0008006" key="12">
    <source>
        <dbReference type="Google" id="ProtNLM"/>
    </source>
</evidence>
<protein>
    <recommendedName>
        <fullName evidence="12">Tektin</fullName>
    </recommendedName>
</protein>
<dbReference type="GO" id="GO:0005737">
    <property type="term" value="C:cytoplasm"/>
    <property type="evidence" value="ECO:0007669"/>
    <property type="project" value="UniProtKB-ARBA"/>
</dbReference>
<feature type="coiled-coil region" evidence="9">
    <location>
        <begin position="293"/>
        <end position="320"/>
    </location>
</feature>
<dbReference type="PANTHER" id="PTHR19960">
    <property type="entry name" value="TEKTIN"/>
    <property type="match status" value="1"/>
</dbReference>
<organism evidence="11">
    <name type="scientific">Noctiluca scintillans</name>
    <name type="common">Sea sparkle</name>
    <name type="synonym">Red tide dinoflagellate</name>
    <dbReference type="NCBI Taxonomy" id="2966"/>
    <lineage>
        <taxon>Eukaryota</taxon>
        <taxon>Sar</taxon>
        <taxon>Alveolata</taxon>
        <taxon>Dinophyceae</taxon>
        <taxon>Noctilucales</taxon>
        <taxon>Noctilucaceae</taxon>
        <taxon>Noctiluca</taxon>
    </lineage>
</organism>
<evidence type="ECO:0000313" key="11">
    <source>
        <dbReference type="EMBL" id="CAD8842343.1"/>
    </source>
</evidence>
<keyword evidence="3" id="KW-0963">Cytoplasm</keyword>
<evidence type="ECO:0000256" key="7">
    <source>
        <dbReference type="ARBA" id="ARBA00023212"/>
    </source>
</evidence>
<keyword evidence="6" id="KW-0969">Cilium</keyword>
<evidence type="ECO:0000256" key="2">
    <source>
        <dbReference type="ARBA" id="ARBA00007209"/>
    </source>
</evidence>
<keyword evidence="8" id="KW-0966">Cell projection</keyword>
<evidence type="ECO:0000256" key="8">
    <source>
        <dbReference type="ARBA" id="ARBA00023273"/>
    </source>
</evidence>
<dbReference type="EMBL" id="HBFQ01023727">
    <property type="protein sequence ID" value="CAD8842343.1"/>
    <property type="molecule type" value="Transcribed_RNA"/>
</dbReference>
<comment type="similarity">
    <text evidence="2">Belongs to the tektin family.</text>
</comment>
<reference evidence="11" key="1">
    <citation type="submission" date="2021-01" db="EMBL/GenBank/DDBJ databases">
        <authorList>
            <person name="Corre E."/>
            <person name="Pelletier E."/>
            <person name="Niang G."/>
            <person name="Scheremetjew M."/>
            <person name="Finn R."/>
            <person name="Kale V."/>
            <person name="Holt S."/>
            <person name="Cochrane G."/>
            <person name="Meng A."/>
            <person name="Brown T."/>
            <person name="Cohen L."/>
        </authorList>
    </citation>
    <scope>NUCLEOTIDE SEQUENCE</scope>
</reference>
<keyword evidence="5 9" id="KW-0175">Coiled coil</keyword>
<accession>A0A7S1F4F2</accession>
<dbReference type="GO" id="GO:0015630">
    <property type="term" value="C:microtubule cytoskeleton"/>
    <property type="evidence" value="ECO:0007669"/>
    <property type="project" value="TreeGrafter"/>
</dbReference>
<dbReference type="InterPro" id="IPR000435">
    <property type="entry name" value="Tektins"/>
</dbReference>
<evidence type="ECO:0000256" key="3">
    <source>
        <dbReference type="ARBA" id="ARBA00022490"/>
    </source>
</evidence>
<evidence type="ECO:0000256" key="9">
    <source>
        <dbReference type="SAM" id="Coils"/>
    </source>
</evidence>
<evidence type="ECO:0000256" key="6">
    <source>
        <dbReference type="ARBA" id="ARBA00023069"/>
    </source>
</evidence>
<name>A0A7S1F4F2_NOCSC</name>
<keyword evidence="4" id="KW-0282">Flagellum</keyword>
<evidence type="ECO:0000256" key="1">
    <source>
        <dbReference type="ARBA" id="ARBA00004611"/>
    </source>
</evidence>
<proteinExistence type="inferred from homology"/>
<evidence type="ECO:0000256" key="10">
    <source>
        <dbReference type="SAM" id="MobiDB-lite"/>
    </source>
</evidence>
<feature type="compositionally biased region" description="Polar residues" evidence="10">
    <location>
        <begin position="1"/>
        <end position="19"/>
    </location>
</feature>
<dbReference type="GO" id="GO:0005634">
    <property type="term" value="C:nucleus"/>
    <property type="evidence" value="ECO:0007669"/>
    <property type="project" value="TreeGrafter"/>
</dbReference>
<sequence length="497" mass="55622">MSPQGSEASVSSKPSTAGNYGSPPDGKLEVPLWRHATNSRVADARNTQRQADHCCLKSQQAHDETWLDNERHYSKVHAELQKKLAQTRHLQQQLTERIKSVEASISLSKHSCADLQEASIGKKAALQLVSARLDLRHRARPDGELKRDALEVALNEQKETLLASQKRLCHYAKKTDNMITELGHIHEALLQDLQSKTQSLHVDLDCVQTSASMGAVTVHAPCEGAGNPELHRSAVSMYGSMPEQQEHRRQLDAVARMRFAKKREEAAHALRDESTQITRQAHIACTSADDRTNTAMQRNINELQSNLARLKEAGRAQEERIKSIVEILSRTGESMQDHEKPSALNSTRLNLRKQRHTVENIRDPVRAALDSQAKSLKSNFEALAARHGEEKDMLTELQKMHAKLREDVADKGRALDTDLKCRDVLRIEDQPAYQSGKHSTRMKERTMGSFGTDIMHMKTGTNKATAHAIMNLKIGASGRAHSLPRNQRWNDPVGTAR</sequence>
<dbReference type="GO" id="GO:0060271">
    <property type="term" value="P:cilium assembly"/>
    <property type="evidence" value="ECO:0007669"/>
    <property type="project" value="TreeGrafter"/>
</dbReference>
<dbReference type="Pfam" id="PF03148">
    <property type="entry name" value="Tektin"/>
    <property type="match status" value="2"/>
</dbReference>
<evidence type="ECO:0000256" key="4">
    <source>
        <dbReference type="ARBA" id="ARBA00022846"/>
    </source>
</evidence>
<gene>
    <name evidence="11" type="ORF">NSCI0253_LOCUS16691</name>
</gene>
<evidence type="ECO:0000256" key="5">
    <source>
        <dbReference type="ARBA" id="ARBA00023054"/>
    </source>
</evidence>
<dbReference type="InterPro" id="IPR048256">
    <property type="entry name" value="Tektin-like"/>
</dbReference>
<dbReference type="PANTHER" id="PTHR19960:SF25">
    <property type="entry name" value="TEKTIN-1"/>
    <property type="match status" value="1"/>
</dbReference>